<name>A0A7W9C7N1_9CAUL</name>
<dbReference type="GeneID" id="88841395"/>
<dbReference type="Proteomes" id="UP000527324">
    <property type="component" value="Unassembled WGS sequence"/>
</dbReference>
<dbReference type="EMBL" id="JACHOQ010000004">
    <property type="protein sequence ID" value="MBB5740480.1"/>
    <property type="molecule type" value="Genomic_DNA"/>
</dbReference>
<evidence type="ECO:0000313" key="1">
    <source>
        <dbReference type="EMBL" id="MBB5740480.1"/>
    </source>
</evidence>
<gene>
    <name evidence="1" type="ORF">GGQ93_002198</name>
</gene>
<organism evidence="1 2">
    <name type="scientific">Brevundimonas aurantiaca</name>
    <dbReference type="NCBI Taxonomy" id="74316"/>
    <lineage>
        <taxon>Bacteria</taxon>
        <taxon>Pseudomonadati</taxon>
        <taxon>Pseudomonadota</taxon>
        <taxon>Alphaproteobacteria</taxon>
        <taxon>Caulobacterales</taxon>
        <taxon>Caulobacteraceae</taxon>
        <taxon>Brevundimonas</taxon>
    </lineage>
</organism>
<dbReference type="RefSeq" id="WP_054764998.1">
    <property type="nucleotide sequence ID" value="NZ_CAJFZS010000002.1"/>
</dbReference>
<proteinExistence type="predicted"/>
<evidence type="ECO:0008006" key="3">
    <source>
        <dbReference type="Google" id="ProtNLM"/>
    </source>
</evidence>
<dbReference type="Pfam" id="PF09866">
    <property type="entry name" value="DUF2093"/>
    <property type="match status" value="1"/>
</dbReference>
<dbReference type="InterPro" id="IPR018661">
    <property type="entry name" value="DUF2093"/>
</dbReference>
<reference evidence="1 2" key="1">
    <citation type="submission" date="2020-08" db="EMBL/GenBank/DDBJ databases">
        <title>Genomic Encyclopedia of Type Strains, Phase IV (KMG-IV): sequencing the most valuable type-strain genomes for metagenomic binning, comparative biology and taxonomic classification.</title>
        <authorList>
            <person name="Goeker M."/>
        </authorList>
    </citation>
    <scope>NUCLEOTIDE SEQUENCE [LARGE SCALE GENOMIC DNA]</scope>
    <source>
        <strain evidence="1 2">DSM 4731</strain>
    </source>
</reference>
<keyword evidence="2" id="KW-1185">Reference proteome</keyword>
<dbReference type="AlphaFoldDB" id="A0A7W9C7N1"/>
<protein>
    <recommendedName>
        <fullName evidence="3">DUF2093 domain-containing protein</fullName>
    </recommendedName>
</protein>
<accession>A0A7W9C7N1</accession>
<sequence length="65" mass="7400">MDETLSAQAVLHYGDGEFAVLKPGRFVRCAVTEKPIPLEVLRYWSPSRQEAYFGPAEFIARMQPE</sequence>
<evidence type="ECO:0000313" key="2">
    <source>
        <dbReference type="Proteomes" id="UP000527324"/>
    </source>
</evidence>
<comment type="caution">
    <text evidence="1">The sequence shown here is derived from an EMBL/GenBank/DDBJ whole genome shotgun (WGS) entry which is preliminary data.</text>
</comment>